<keyword evidence="3" id="KW-1185">Reference proteome</keyword>
<name>A0A0N8IBQ2_9RHOB</name>
<gene>
    <name evidence="2" type="ORF">AKJ29_14075</name>
</gene>
<comment type="caution">
    <text evidence="2">The sequence shown here is derived from an EMBL/GenBank/DDBJ whole genome shotgun (WGS) entry which is preliminary data.</text>
</comment>
<evidence type="ECO:0000256" key="1">
    <source>
        <dbReference type="SAM" id="Phobius"/>
    </source>
</evidence>
<dbReference type="STRING" id="154981.AKJ29_14075"/>
<dbReference type="AlphaFoldDB" id="A0A0N8IBQ2"/>
<keyword evidence="1" id="KW-1133">Transmembrane helix</keyword>
<protein>
    <recommendedName>
        <fullName evidence="4">DUF304 domain-containing protein</fullName>
    </recommendedName>
</protein>
<dbReference type="EMBL" id="LKBA01000006">
    <property type="protein sequence ID" value="KPN63739.1"/>
    <property type="molecule type" value="Genomic_DNA"/>
</dbReference>
<keyword evidence="1" id="KW-0472">Membrane</keyword>
<proteinExistence type="predicted"/>
<feature type="transmembrane region" description="Helical" evidence="1">
    <location>
        <begin position="28"/>
        <end position="47"/>
    </location>
</feature>
<evidence type="ECO:0000313" key="3">
    <source>
        <dbReference type="Proteomes" id="UP000050471"/>
    </source>
</evidence>
<keyword evidence="1" id="KW-0812">Transmembrane</keyword>
<sequence length="146" mass="16128">MPKRVSKDWLQLDQGEDLILRGSARRETALRIAVFTTLGATAIYGVLGSFVGLFSWAMVPVFALIFYLAFGAFMLGLRHQGDWALTSQALYLRKGLTFSRDSIAGIKPLDRAVIVTIRRKDAVATQRLDTDAPADLVAELKKALED</sequence>
<evidence type="ECO:0000313" key="2">
    <source>
        <dbReference type="EMBL" id="KPN63739.1"/>
    </source>
</evidence>
<feature type="transmembrane region" description="Helical" evidence="1">
    <location>
        <begin position="53"/>
        <end position="77"/>
    </location>
</feature>
<reference evidence="2 3" key="1">
    <citation type="submission" date="2015-09" db="EMBL/GenBank/DDBJ databases">
        <title>Draft genome sequence of Aliiroseovarius crassostreae CV919-312TSm, the causative agent of Roseovarius Oyster Disease (formerly Juvenile Oyster Disease).</title>
        <authorList>
            <person name="Kessner L."/>
            <person name="Spinard E."/>
            <person name="Nelson D."/>
        </authorList>
    </citation>
    <scope>NUCLEOTIDE SEQUENCE [LARGE SCALE GENOMIC DNA]</scope>
    <source>
        <strain evidence="2 3">CV919-312</strain>
    </source>
</reference>
<organism evidence="2 3">
    <name type="scientific">Aliiroseovarius crassostreae</name>
    <dbReference type="NCBI Taxonomy" id="154981"/>
    <lineage>
        <taxon>Bacteria</taxon>
        <taxon>Pseudomonadati</taxon>
        <taxon>Pseudomonadota</taxon>
        <taxon>Alphaproteobacteria</taxon>
        <taxon>Rhodobacterales</taxon>
        <taxon>Paracoccaceae</taxon>
        <taxon>Aliiroseovarius</taxon>
    </lineage>
</organism>
<accession>A0A0N8IBQ2</accession>
<dbReference type="RefSeq" id="WP_055190376.1">
    <property type="nucleotide sequence ID" value="NZ_FPBS01000063.1"/>
</dbReference>
<evidence type="ECO:0008006" key="4">
    <source>
        <dbReference type="Google" id="ProtNLM"/>
    </source>
</evidence>
<dbReference type="Proteomes" id="UP000050471">
    <property type="component" value="Unassembled WGS sequence"/>
</dbReference>